<dbReference type="AlphaFoldDB" id="A0A4R8ID54"/>
<organism evidence="2 3">
    <name type="scientific">Epilithonimonas xixisoli</name>
    <dbReference type="NCBI Taxonomy" id="1476462"/>
    <lineage>
        <taxon>Bacteria</taxon>
        <taxon>Pseudomonadati</taxon>
        <taxon>Bacteroidota</taxon>
        <taxon>Flavobacteriia</taxon>
        <taxon>Flavobacteriales</taxon>
        <taxon>Weeksellaceae</taxon>
        <taxon>Chryseobacterium group</taxon>
        <taxon>Epilithonimonas</taxon>
    </lineage>
</organism>
<dbReference type="EMBL" id="SOEO01000003">
    <property type="protein sequence ID" value="TDX82685.1"/>
    <property type="molecule type" value="Genomic_DNA"/>
</dbReference>
<protein>
    <submittedName>
        <fullName evidence="2">Uncharacterized protein YbjQ (UPF0145 family)</fullName>
    </submittedName>
</protein>
<evidence type="ECO:0000256" key="1">
    <source>
        <dbReference type="ARBA" id="ARBA00010751"/>
    </source>
</evidence>
<dbReference type="SUPFAM" id="SSF117782">
    <property type="entry name" value="YbjQ-like"/>
    <property type="match status" value="1"/>
</dbReference>
<sequence>MEDIKVCPNCSTKVKGFFANGHMLSQNQIDFINKYHQDKKESYCSVCSTPILQKINSTLIESKNDLNNRLKTLIKFLPIISSEAPTNWEYEVIEMVSTQQTSGTGFATELSRSWNDFFGTGSNATNKKIYNATELCKTDLRIQCAMLGGNAVISTDIDFNEIGAGSTNMLMVCMAGTAVQIKNLEKSNIRNYEYLSEIIEISEQLDIINNKVKEKNVALNS</sequence>
<evidence type="ECO:0000313" key="3">
    <source>
        <dbReference type="Proteomes" id="UP000295313"/>
    </source>
</evidence>
<dbReference type="Proteomes" id="UP000295313">
    <property type="component" value="Unassembled WGS sequence"/>
</dbReference>
<dbReference type="InterPro" id="IPR035439">
    <property type="entry name" value="UPF0145_dom_sf"/>
</dbReference>
<comment type="similarity">
    <text evidence="1">Belongs to the UPF0145 family.</text>
</comment>
<dbReference type="Pfam" id="PF01906">
    <property type="entry name" value="YbjQ_1"/>
    <property type="match status" value="1"/>
</dbReference>
<gene>
    <name evidence="2" type="ORF">B0I22_2704</name>
</gene>
<keyword evidence="3" id="KW-1185">Reference proteome</keyword>
<accession>A0A4R8ID54</accession>
<proteinExistence type="inferred from homology"/>
<name>A0A4R8ID54_9FLAO</name>
<dbReference type="RefSeq" id="WP_133945429.1">
    <property type="nucleotide sequence ID" value="NZ_SOEO01000003.1"/>
</dbReference>
<evidence type="ECO:0000313" key="2">
    <source>
        <dbReference type="EMBL" id="TDX82685.1"/>
    </source>
</evidence>
<dbReference type="OrthoDB" id="9796448at2"/>
<dbReference type="Gene3D" id="3.30.110.70">
    <property type="entry name" value="Hypothetical protein apc22750. Chain B"/>
    <property type="match status" value="1"/>
</dbReference>
<reference evidence="2 3" key="1">
    <citation type="submission" date="2019-03" db="EMBL/GenBank/DDBJ databases">
        <title>Genomic Encyclopedia of Type Strains, Phase III (KMG-III): the genomes of soil and plant-associated and newly described type strains.</title>
        <authorList>
            <person name="Whitman W."/>
        </authorList>
    </citation>
    <scope>NUCLEOTIDE SEQUENCE [LARGE SCALE GENOMIC DNA]</scope>
    <source>
        <strain evidence="2 3">CGMCC 1.12802</strain>
    </source>
</reference>
<dbReference type="InterPro" id="IPR002765">
    <property type="entry name" value="UPF0145_YbjQ-like"/>
</dbReference>
<comment type="caution">
    <text evidence="2">The sequence shown here is derived from an EMBL/GenBank/DDBJ whole genome shotgun (WGS) entry which is preliminary data.</text>
</comment>